<dbReference type="Pfam" id="PF06904">
    <property type="entry name" value="Extensin-like_C"/>
    <property type="match status" value="1"/>
</dbReference>
<evidence type="ECO:0000313" key="2">
    <source>
        <dbReference type="EMBL" id="MXO64638.1"/>
    </source>
</evidence>
<name>A0A6I4T186_9SPHN</name>
<keyword evidence="3" id="KW-1185">Reference proteome</keyword>
<comment type="caution">
    <text evidence="2">The sequence shown here is derived from an EMBL/GenBank/DDBJ whole genome shotgun (WGS) entry which is preliminary data.</text>
</comment>
<protein>
    <submittedName>
        <fullName evidence="2">Extensin</fullName>
    </submittedName>
</protein>
<proteinExistence type="predicted"/>
<evidence type="ECO:0000259" key="1">
    <source>
        <dbReference type="Pfam" id="PF06904"/>
    </source>
</evidence>
<organism evidence="2 3">
    <name type="scientific">Altericroceibacterium endophyticum</name>
    <dbReference type="NCBI Taxonomy" id="1808508"/>
    <lineage>
        <taxon>Bacteria</taxon>
        <taxon>Pseudomonadati</taxon>
        <taxon>Pseudomonadota</taxon>
        <taxon>Alphaproteobacteria</taxon>
        <taxon>Sphingomonadales</taxon>
        <taxon>Erythrobacteraceae</taxon>
        <taxon>Altericroceibacterium</taxon>
    </lineage>
</organism>
<dbReference type="OrthoDB" id="9809788at2"/>
<gene>
    <name evidence="2" type="ORF">GRI91_02590</name>
</gene>
<sequence>MGHWFQNFRFDRLALIALITGALFMAGRVWLIDNPQFNPWSPLSLDDPPGWATARKIADLRDDPQECRAILTRSNIAFEALEPVGEGACRRSDRIVVSDQNLQPARPQMSCAVAAGFELWKRRSLNPAARDIMGSPVASVEHLGTYNCRRIYGRKSGSWSEHATGNAIDIAGFVLEDGTRISVLRDWDNPDEPKKAAFLRHIRDAACGAFGTVLSPDYNDAHADHFHLDQEGRAFSFCR</sequence>
<reference evidence="2 3" key="1">
    <citation type="submission" date="2019-12" db="EMBL/GenBank/DDBJ databases">
        <title>Genomic-based taxomic classification of the family Erythrobacteraceae.</title>
        <authorList>
            <person name="Xu L."/>
        </authorList>
    </citation>
    <scope>NUCLEOTIDE SEQUENCE [LARGE SCALE GENOMIC DNA]</scope>
    <source>
        <strain evidence="2 3">LMG 29518</strain>
    </source>
</reference>
<dbReference type="EMBL" id="WTYT01000001">
    <property type="protein sequence ID" value="MXO64638.1"/>
    <property type="molecule type" value="Genomic_DNA"/>
</dbReference>
<dbReference type="AlphaFoldDB" id="A0A6I4T186"/>
<dbReference type="Proteomes" id="UP000438476">
    <property type="component" value="Unassembled WGS sequence"/>
</dbReference>
<accession>A0A6I4T186</accession>
<evidence type="ECO:0000313" key="3">
    <source>
        <dbReference type="Proteomes" id="UP000438476"/>
    </source>
</evidence>
<feature type="domain" description="Extensin-like C-terminal" evidence="1">
    <location>
        <begin position="66"/>
        <end position="239"/>
    </location>
</feature>
<dbReference type="InterPro" id="IPR009683">
    <property type="entry name" value="Extensin-like_C"/>
</dbReference>
<dbReference type="RefSeq" id="WP_160735048.1">
    <property type="nucleotide sequence ID" value="NZ_WTYT01000001.1"/>
</dbReference>